<dbReference type="GeneID" id="26902346"/>
<dbReference type="VEuPathDB" id="TriTrypDB:LpyrH10_03_2020"/>
<feature type="compositionally biased region" description="Basic and acidic residues" evidence="1">
    <location>
        <begin position="68"/>
        <end position="78"/>
    </location>
</feature>
<feature type="compositionally biased region" description="Polar residues" evidence="1">
    <location>
        <begin position="257"/>
        <end position="266"/>
    </location>
</feature>
<evidence type="ECO:0000256" key="1">
    <source>
        <dbReference type="SAM" id="MobiDB-lite"/>
    </source>
</evidence>
<feature type="region of interest" description="Disordered" evidence="1">
    <location>
        <begin position="490"/>
        <end position="514"/>
    </location>
</feature>
<feature type="region of interest" description="Disordered" evidence="1">
    <location>
        <begin position="32"/>
        <end position="107"/>
    </location>
</feature>
<proteinExistence type="predicted"/>
<keyword evidence="3" id="KW-1185">Reference proteome</keyword>
<name>A0A0N0VGL0_LEPPY</name>
<dbReference type="OrthoDB" id="273832at2759"/>
<reference evidence="2 3" key="1">
    <citation type="submission" date="2015-07" db="EMBL/GenBank/DDBJ databases">
        <title>High-quality genome of monoxenous trypanosomatid Leptomonas pyrrhocoris.</title>
        <authorList>
            <person name="Flegontov P."/>
            <person name="Butenko A."/>
            <person name="Firsov S."/>
            <person name="Vlcek C."/>
            <person name="Logacheva M.D."/>
            <person name="Field M."/>
            <person name="Filatov D."/>
            <person name="Flegontova O."/>
            <person name="Gerasimov E."/>
            <person name="Jackson A.P."/>
            <person name="Kelly S."/>
            <person name="Opperdoes F."/>
            <person name="O'Reilly A."/>
            <person name="Votypka J."/>
            <person name="Yurchenko V."/>
            <person name="Lukes J."/>
        </authorList>
    </citation>
    <scope>NUCLEOTIDE SEQUENCE [LARGE SCALE GENOMIC DNA]</scope>
    <source>
        <strain evidence="2">H10</strain>
    </source>
</reference>
<feature type="region of interest" description="Disordered" evidence="1">
    <location>
        <begin position="577"/>
        <end position="604"/>
    </location>
</feature>
<dbReference type="EMBL" id="LGTL01000003">
    <property type="protein sequence ID" value="KPA83854.1"/>
    <property type="molecule type" value="Genomic_DNA"/>
</dbReference>
<feature type="region of interest" description="Disordered" evidence="1">
    <location>
        <begin position="144"/>
        <end position="218"/>
    </location>
</feature>
<feature type="compositionally biased region" description="Low complexity" evidence="1">
    <location>
        <begin position="502"/>
        <end position="514"/>
    </location>
</feature>
<protein>
    <submittedName>
        <fullName evidence="2">Uncharacterized protein</fullName>
    </submittedName>
</protein>
<dbReference type="RefSeq" id="XP_015662293.1">
    <property type="nucleotide sequence ID" value="XM_015798815.1"/>
</dbReference>
<feature type="compositionally biased region" description="Polar residues" evidence="1">
    <location>
        <begin position="157"/>
        <end position="166"/>
    </location>
</feature>
<evidence type="ECO:0000313" key="2">
    <source>
        <dbReference type="EMBL" id="KPA83854.1"/>
    </source>
</evidence>
<feature type="region of interest" description="Disordered" evidence="1">
    <location>
        <begin position="1085"/>
        <end position="1106"/>
    </location>
</feature>
<feature type="compositionally biased region" description="Pro residues" evidence="1">
    <location>
        <begin position="91"/>
        <end position="100"/>
    </location>
</feature>
<organism evidence="2 3">
    <name type="scientific">Leptomonas pyrrhocoris</name>
    <name type="common">Firebug parasite</name>
    <dbReference type="NCBI Taxonomy" id="157538"/>
    <lineage>
        <taxon>Eukaryota</taxon>
        <taxon>Discoba</taxon>
        <taxon>Euglenozoa</taxon>
        <taxon>Kinetoplastea</taxon>
        <taxon>Metakinetoplastina</taxon>
        <taxon>Trypanosomatida</taxon>
        <taxon>Trypanosomatidae</taxon>
        <taxon>Leishmaniinae</taxon>
        <taxon>Leptomonas</taxon>
    </lineage>
</organism>
<evidence type="ECO:0000313" key="3">
    <source>
        <dbReference type="Proteomes" id="UP000037923"/>
    </source>
</evidence>
<accession>A0A0N0VGL0</accession>
<feature type="region of interest" description="Disordered" evidence="1">
    <location>
        <begin position="255"/>
        <end position="279"/>
    </location>
</feature>
<comment type="caution">
    <text evidence="2">The sequence shown here is derived from an EMBL/GenBank/DDBJ whole genome shotgun (WGS) entry which is preliminary data.</text>
</comment>
<sequence>MPPSQSAVPLRRLRGHGCLSYAVRPSIIATCTPGAAFSTSDPPPSSSPRPAARPSPAPTDPDVPPAKPHRDDRKDPRHATALSNVPATRVPAPPSGPPHTLPGVSPSATQLLSLNHLQRMLRRLPVGASASLFHYNELPSNVQRRVPVSTRERLRENATSAMSQTVMERGSDTNGKGSSGGGDGADSPRAAVHDSAMQPSRSSPTSTTAANSSKNSVQPKSFDADRLLLLHEPQLAPSSTSIYALFRRAVKERQFLRRQQQGRPTNDSGPDVSGGGDDDLRYLDALEEPCLLLPDTYHSFVALGLTADRATALDAAAASSPGRCDADPHTDPAARLDRFHLGLVTECTTYRVDYAAAPHTYILGVPTALLDVLAGAAPQGDDGGDGTVAAAATSAVGAEASTERQGRLTCPWRAPVDIARWVVHDAVSSQFLLRRRGRHSRRAAAIDPSHVSSGPSVTASSSSSCVSLLEEQVFLAHCYSFDPKNAYEAAAAAQKRRPPPESTATARRSANAAAAADEESSAEVASFGGYTLFFFHFARSKDRTFFGSVQNAGLLYPSCFRSYMTEVKTTQMLAADQAGDEQEGRGTGVDALPSSSRRSSRLAESPTYHAATSFFLPVNGKRFHVTASAAGGGGAAPATTSWTAQTNSYAQKTFNPAPAAPRRDSASPLRHSADATWPASSTEAATAANWSGTRDEESATEATQEQIRSQISNAFSEWKGTVTARVAAAAAASSPLSEATRTLSKAGASVRENGPSLALKEDVQCARAEVFSWEDRLDAEDRALVDGAERGGSFASSWERGWRLAPAPIAVAVPIVYDSGMSLRIAGMQTACAVTHTGEIAADGCLGKADVTVADAPLAEAMWKVLYMPPTSPEHSTAQPLSSSTPLHKETASPTMAVGGGAVLPLAEDRLSTARYRLLLPFLRTPRRVRPAAALRPSLLSVSEPAVAVQDMCCPALWHVDELEALCGWRRFRSQFLEPFGSFSALLNHDLYVALGSNTPAFSSFSSPRCGTQTFARGGGAATDRHLPYNERVCRSPVVVLNDDAYIRRVLLPAMLDFARHTSLLLKSGLYVYRGLSENLMKDSQLPTRQHQEASAPASSHDHASEKFPYDNLQQKTFTVTDEAEDVGVHHRLLVGFLQRLQRSPPEPLRAWLAEPQDDSVSHQAMSQRTEVPEACLAFFRERVKQVVDAAPAATVAAERTTPGSSAVAANLALSQVVTERVDALHALTPANIRVVPLLDFFTWASICSDFSAAARDELRCHAAAVRSKFTTQDCVMATKFCAQFPSRFCVEGGNGSSVALME</sequence>
<dbReference type="OMA" id="DLYIMIG"/>
<feature type="compositionally biased region" description="Low complexity" evidence="1">
    <location>
        <begin position="199"/>
        <end position="216"/>
    </location>
</feature>
<dbReference type="Proteomes" id="UP000037923">
    <property type="component" value="Unassembled WGS sequence"/>
</dbReference>
<gene>
    <name evidence="2" type="ORF">ABB37_02051</name>
</gene>
<feature type="compositionally biased region" description="Pro residues" evidence="1">
    <location>
        <begin position="41"/>
        <end position="66"/>
    </location>
</feature>
<feature type="region of interest" description="Disordered" evidence="1">
    <location>
        <begin position="653"/>
        <end position="683"/>
    </location>
</feature>